<dbReference type="CDD" id="cd00082">
    <property type="entry name" value="HisKA"/>
    <property type="match status" value="1"/>
</dbReference>
<dbReference type="RefSeq" id="WP_209530896.1">
    <property type="nucleotide sequence ID" value="NZ_JAEEGA010000014.1"/>
</dbReference>
<evidence type="ECO:0000256" key="2">
    <source>
        <dbReference type="ARBA" id="ARBA00004651"/>
    </source>
</evidence>
<keyword evidence="7 14" id="KW-0812">Transmembrane</keyword>
<dbReference type="Pfam" id="PF00512">
    <property type="entry name" value="HisKA"/>
    <property type="match status" value="1"/>
</dbReference>
<evidence type="ECO:0000313" key="16">
    <source>
        <dbReference type="EMBL" id="MBP1043083.1"/>
    </source>
</evidence>
<comment type="subcellular location">
    <subcellularLocation>
        <location evidence="2">Cell membrane</location>
        <topology evidence="2">Multi-pass membrane protein</topology>
    </subcellularLocation>
</comment>
<keyword evidence="8" id="KW-0547">Nucleotide-binding</keyword>
<evidence type="ECO:0000256" key="4">
    <source>
        <dbReference type="ARBA" id="ARBA00022475"/>
    </source>
</evidence>
<evidence type="ECO:0000256" key="3">
    <source>
        <dbReference type="ARBA" id="ARBA00012438"/>
    </source>
</evidence>
<evidence type="ECO:0000256" key="6">
    <source>
        <dbReference type="ARBA" id="ARBA00022679"/>
    </source>
</evidence>
<evidence type="ECO:0000259" key="15">
    <source>
        <dbReference type="PROSITE" id="PS50109"/>
    </source>
</evidence>
<dbReference type="Gene3D" id="1.10.287.130">
    <property type="match status" value="1"/>
</dbReference>
<dbReference type="GO" id="GO:0005524">
    <property type="term" value="F:ATP binding"/>
    <property type="evidence" value="ECO:0007669"/>
    <property type="project" value="UniProtKB-KW"/>
</dbReference>
<dbReference type="SUPFAM" id="SSF55874">
    <property type="entry name" value="ATPase domain of HSP90 chaperone/DNA topoisomerase II/histidine kinase"/>
    <property type="match status" value="1"/>
</dbReference>
<dbReference type="PANTHER" id="PTHR45528">
    <property type="entry name" value="SENSOR HISTIDINE KINASE CPXA"/>
    <property type="match status" value="1"/>
</dbReference>
<dbReference type="GO" id="GO:0000155">
    <property type="term" value="F:phosphorelay sensor kinase activity"/>
    <property type="evidence" value="ECO:0007669"/>
    <property type="project" value="InterPro"/>
</dbReference>
<dbReference type="EMBL" id="JAEEGA010000014">
    <property type="protein sequence ID" value="MBP1043083.1"/>
    <property type="molecule type" value="Genomic_DNA"/>
</dbReference>
<dbReference type="InterPro" id="IPR003594">
    <property type="entry name" value="HATPase_dom"/>
</dbReference>
<dbReference type="EC" id="2.7.13.3" evidence="3"/>
<dbReference type="Gene3D" id="6.10.340.10">
    <property type="match status" value="1"/>
</dbReference>
<dbReference type="Proteomes" id="UP000674938">
    <property type="component" value="Unassembled WGS sequence"/>
</dbReference>
<dbReference type="InterPro" id="IPR036097">
    <property type="entry name" value="HisK_dim/P_sf"/>
</dbReference>
<dbReference type="InterPro" id="IPR005467">
    <property type="entry name" value="His_kinase_dom"/>
</dbReference>
<accession>A0A940PFM5</accession>
<evidence type="ECO:0000256" key="7">
    <source>
        <dbReference type="ARBA" id="ARBA00022692"/>
    </source>
</evidence>
<feature type="domain" description="Histidine kinase" evidence="15">
    <location>
        <begin position="282"/>
        <end position="490"/>
    </location>
</feature>
<evidence type="ECO:0000256" key="1">
    <source>
        <dbReference type="ARBA" id="ARBA00000085"/>
    </source>
</evidence>
<evidence type="ECO:0000256" key="5">
    <source>
        <dbReference type="ARBA" id="ARBA00022553"/>
    </source>
</evidence>
<comment type="caution">
    <text evidence="16">The sequence shown here is derived from an EMBL/GenBank/DDBJ whole genome shotgun (WGS) entry which is preliminary data.</text>
</comment>
<keyword evidence="12" id="KW-0902">Two-component regulatory system</keyword>
<evidence type="ECO:0000256" key="11">
    <source>
        <dbReference type="ARBA" id="ARBA00022989"/>
    </source>
</evidence>
<feature type="transmembrane region" description="Helical" evidence="14">
    <location>
        <begin position="187"/>
        <end position="209"/>
    </location>
</feature>
<dbReference type="Pfam" id="PF02518">
    <property type="entry name" value="HATPase_c"/>
    <property type="match status" value="1"/>
</dbReference>
<evidence type="ECO:0000313" key="17">
    <source>
        <dbReference type="Proteomes" id="UP000674938"/>
    </source>
</evidence>
<keyword evidence="17" id="KW-1185">Reference proteome</keyword>
<reference evidence="16" key="1">
    <citation type="submission" date="2020-12" db="EMBL/GenBank/DDBJ databases">
        <title>Vagococcus allomyrinae sp. nov. and Enterococcus lavae sp. nov., isolated from the larvae of Allomyrina dichotoma.</title>
        <authorList>
            <person name="Lee S.D."/>
        </authorList>
    </citation>
    <scope>NUCLEOTIDE SEQUENCE</scope>
    <source>
        <strain evidence="16">BWB3-3</strain>
    </source>
</reference>
<protein>
    <recommendedName>
        <fullName evidence="3">histidine kinase</fullName>
        <ecNumber evidence="3">2.7.13.3</ecNumber>
    </recommendedName>
</protein>
<sequence>MSINLKEMVRERIKKTSLYWKTWVITAVTILITIGLFFLIFSLFATRFLENNQQKKFDQTSQLIFRSVETEGINQKVLDNYMIAGYNVFISYNEQLIYPEYAEISFNSAIQSSELDEGQEAAEIGDTVMIEPQIDGNIDQIETVGLFQTIPLMNQQTIAYQGIPYLVEIMYPATVNQEEIKGVFYSIIPYFIVIGLLVSSVISVIYARYFSRKITRLNRTVHSMSTSSEPMTYEAMPGDELQDLENSVHHMYQELQFTLQKLNQEMSTVKRLEEDRQVFMRGATHELKTPIMAMTTMLEGMMAQVEGYEDHDHYLQACYTRLQSMSRLVNEMLEVSRIESVMFSGQMELKKATEEVIEIYSYMLEDKEIQLETRHLTSGLVHIPKRNLQKVLSNLVGNAVKYTPTQGKLVIVSNDQEWQIRNQVKNVQQLKEANIFAPFVSFETECNSEFEKSHGLGLYIVDTILTQYGYHYSWEVNEVTGEFIFRIKLN</sequence>
<keyword evidence="9 16" id="KW-0418">Kinase</keyword>
<dbReference type="InterPro" id="IPR003661">
    <property type="entry name" value="HisK_dim/P_dom"/>
</dbReference>
<evidence type="ECO:0000256" key="14">
    <source>
        <dbReference type="SAM" id="Phobius"/>
    </source>
</evidence>
<evidence type="ECO:0000256" key="12">
    <source>
        <dbReference type="ARBA" id="ARBA00023012"/>
    </source>
</evidence>
<dbReference type="AlphaFoldDB" id="A0A940PFM5"/>
<evidence type="ECO:0000256" key="9">
    <source>
        <dbReference type="ARBA" id="ARBA00022777"/>
    </source>
</evidence>
<keyword evidence="11 14" id="KW-1133">Transmembrane helix</keyword>
<evidence type="ECO:0000256" key="10">
    <source>
        <dbReference type="ARBA" id="ARBA00022840"/>
    </source>
</evidence>
<organism evidence="16 17">
    <name type="scientific">Vagococcus allomyrinae</name>
    <dbReference type="NCBI Taxonomy" id="2794353"/>
    <lineage>
        <taxon>Bacteria</taxon>
        <taxon>Bacillati</taxon>
        <taxon>Bacillota</taxon>
        <taxon>Bacilli</taxon>
        <taxon>Lactobacillales</taxon>
        <taxon>Enterococcaceae</taxon>
        <taxon>Vagococcus</taxon>
    </lineage>
</organism>
<comment type="catalytic activity">
    <reaction evidence="1">
        <text>ATP + protein L-histidine = ADP + protein N-phospho-L-histidine.</text>
        <dbReference type="EC" id="2.7.13.3"/>
    </reaction>
</comment>
<gene>
    <name evidence="16" type="ORF">I6N95_18870</name>
</gene>
<keyword evidence="10" id="KW-0067">ATP-binding</keyword>
<feature type="transmembrane region" description="Helical" evidence="14">
    <location>
        <begin position="20"/>
        <end position="45"/>
    </location>
</feature>
<dbReference type="SUPFAM" id="SSF47384">
    <property type="entry name" value="Homodimeric domain of signal transducing histidine kinase"/>
    <property type="match status" value="1"/>
</dbReference>
<keyword evidence="6" id="KW-0808">Transferase</keyword>
<dbReference type="Gene3D" id="3.30.565.10">
    <property type="entry name" value="Histidine kinase-like ATPase, C-terminal domain"/>
    <property type="match status" value="1"/>
</dbReference>
<dbReference type="InterPro" id="IPR050398">
    <property type="entry name" value="HssS/ArlS-like"/>
</dbReference>
<dbReference type="SMART" id="SM00388">
    <property type="entry name" value="HisKA"/>
    <property type="match status" value="1"/>
</dbReference>
<evidence type="ECO:0000256" key="8">
    <source>
        <dbReference type="ARBA" id="ARBA00022741"/>
    </source>
</evidence>
<keyword evidence="13 14" id="KW-0472">Membrane</keyword>
<dbReference type="InterPro" id="IPR036890">
    <property type="entry name" value="HATPase_C_sf"/>
</dbReference>
<keyword evidence="5" id="KW-0597">Phosphoprotein</keyword>
<proteinExistence type="predicted"/>
<dbReference type="PANTHER" id="PTHR45528:SF1">
    <property type="entry name" value="SENSOR HISTIDINE KINASE CPXA"/>
    <property type="match status" value="1"/>
</dbReference>
<dbReference type="GO" id="GO:0005886">
    <property type="term" value="C:plasma membrane"/>
    <property type="evidence" value="ECO:0007669"/>
    <property type="project" value="UniProtKB-SubCell"/>
</dbReference>
<name>A0A940PFM5_9ENTE</name>
<evidence type="ECO:0000256" key="13">
    <source>
        <dbReference type="ARBA" id="ARBA00023136"/>
    </source>
</evidence>
<keyword evidence="4" id="KW-1003">Cell membrane</keyword>
<dbReference type="PROSITE" id="PS50109">
    <property type="entry name" value="HIS_KIN"/>
    <property type="match status" value="1"/>
</dbReference>